<evidence type="ECO:0000256" key="1">
    <source>
        <dbReference type="SAM" id="MobiDB-lite"/>
    </source>
</evidence>
<feature type="compositionally biased region" description="Low complexity" evidence="1">
    <location>
        <begin position="170"/>
        <end position="182"/>
    </location>
</feature>
<feature type="compositionally biased region" description="Polar residues" evidence="1">
    <location>
        <begin position="36"/>
        <end position="46"/>
    </location>
</feature>
<evidence type="ECO:0000313" key="3">
    <source>
        <dbReference type="Proteomes" id="UP000075902"/>
    </source>
</evidence>
<dbReference type="AlphaFoldDB" id="A0A182UDS4"/>
<sequence length="279" mass="29867">MVMLQHNHNLASQHHHNHLSHHQHLQALHQRLAQSPTMSNGSTTTAAAPESNGGGSDSAADRSPSSPVSQRKAAASSVEADLETLDRELCALDAAMPLVDPEITQGAEQLEQAMVSRKRKFASIDDDDSDRLVREALSQIYFPSAGRLLTGIDDCPPATEQRREEDEQQQRTNAGDAAAAADCISPKRPKIGDLLEHHQSQQQQQQLHSFSHPFLHPFHPLPDLAGFDYQVHHHHQKEFEVIMDALRLGVSNGGAMAAAAVVAATSAAGAAAAAAAAAA</sequence>
<proteinExistence type="predicted"/>
<dbReference type="Proteomes" id="UP000075902">
    <property type="component" value="Unassembled WGS sequence"/>
</dbReference>
<feature type="compositionally biased region" description="Basic residues" evidence="1">
    <location>
        <begin position="13"/>
        <end position="24"/>
    </location>
</feature>
<dbReference type="EnsemblMetazoa" id="AMEC018577-RA">
    <property type="protein sequence ID" value="AMEC018577-PA"/>
    <property type="gene ID" value="AMEC018577"/>
</dbReference>
<protein>
    <submittedName>
        <fullName evidence="2">Uncharacterized protein</fullName>
    </submittedName>
</protein>
<dbReference type="STRING" id="34690.A0A182UDS4"/>
<feature type="compositionally biased region" description="Basic and acidic residues" evidence="1">
    <location>
        <begin position="160"/>
        <end position="169"/>
    </location>
</feature>
<feature type="compositionally biased region" description="Low complexity" evidence="1">
    <location>
        <begin position="1"/>
        <end position="12"/>
    </location>
</feature>
<name>A0A182UDS4_9DIPT</name>
<feature type="compositionally biased region" description="Low complexity" evidence="1">
    <location>
        <begin position="57"/>
        <end position="69"/>
    </location>
</feature>
<dbReference type="VEuPathDB" id="VectorBase:AMEC018577"/>
<reference evidence="2" key="2">
    <citation type="submission" date="2020-05" db="UniProtKB">
        <authorList>
            <consortium name="EnsemblMetazoa"/>
        </authorList>
    </citation>
    <scope>IDENTIFICATION</scope>
    <source>
        <strain evidence="2">CM1001059</strain>
    </source>
</reference>
<evidence type="ECO:0000313" key="2">
    <source>
        <dbReference type="EnsemblMetazoa" id="AMEC018577-PA"/>
    </source>
</evidence>
<keyword evidence="3" id="KW-1185">Reference proteome</keyword>
<feature type="region of interest" description="Disordered" evidence="1">
    <location>
        <begin position="1"/>
        <end position="80"/>
    </location>
</feature>
<organism evidence="2 3">
    <name type="scientific">Anopheles melas</name>
    <dbReference type="NCBI Taxonomy" id="34690"/>
    <lineage>
        <taxon>Eukaryota</taxon>
        <taxon>Metazoa</taxon>
        <taxon>Ecdysozoa</taxon>
        <taxon>Arthropoda</taxon>
        <taxon>Hexapoda</taxon>
        <taxon>Insecta</taxon>
        <taxon>Pterygota</taxon>
        <taxon>Neoptera</taxon>
        <taxon>Endopterygota</taxon>
        <taxon>Diptera</taxon>
        <taxon>Nematocera</taxon>
        <taxon>Culicoidea</taxon>
        <taxon>Culicidae</taxon>
        <taxon>Anophelinae</taxon>
        <taxon>Anopheles</taxon>
    </lineage>
</organism>
<accession>A0A182UDS4</accession>
<reference evidence="3" key="1">
    <citation type="submission" date="2014-01" db="EMBL/GenBank/DDBJ databases">
        <title>The Genome Sequence of Anopheles melas CM1001059_A (V2).</title>
        <authorList>
            <consortium name="The Broad Institute Genomics Platform"/>
            <person name="Neafsey D.E."/>
            <person name="Besansky N."/>
            <person name="Howell P."/>
            <person name="Walton C."/>
            <person name="Young S.K."/>
            <person name="Zeng Q."/>
            <person name="Gargeya S."/>
            <person name="Fitzgerald M."/>
            <person name="Haas B."/>
            <person name="Abouelleil A."/>
            <person name="Allen A.W."/>
            <person name="Alvarado L."/>
            <person name="Arachchi H.M."/>
            <person name="Berlin A.M."/>
            <person name="Chapman S.B."/>
            <person name="Gainer-Dewar J."/>
            <person name="Goldberg J."/>
            <person name="Griggs A."/>
            <person name="Gujja S."/>
            <person name="Hansen M."/>
            <person name="Howarth C."/>
            <person name="Imamovic A."/>
            <person name="Ireland A."/>
            <person name="Larimer J."/>
            <person name="McCowan C."/>
            <person name="Murphy C."/>
            <person name="Pearson M."/>
            <person name="Poon T.W."/>
            <person name="Priest M."/>
            <person name="Roberts A."/>
            <person name="Saif S."/>
            <person name="Shea T."/>
            <person name="Sisk P."/>
            <person name="Sykes S."/>
            <person name="Wortman J."/>
            <person name="Nusbaum C."/>
            <person name="Birren B."/>
        </authorList>
    </citation>
    <scope>NUCLEOTIDE SEQUENCE [LARGE SCALE GENOMIC DNA]</scope>
    <source>
        <strain evidence="3">CM1001059</strain>
    </source>
</reference>
<feature type="compositionally biased region" description="Low complexity" evidence="1">
    <location>
        <begin position="25"/>
        <end position="35"/>
    </location>
</feature>
<feature type="region of interest" description="Disordered" evidence="1">
    <location>
        <begin position="151"/>
        <end position="182"/>
    </location>
</feature>